<organism evidence="1">
    <name type="scientific">Tetraselmis sp. GSL018</name>
    <dbReference type="NCBI Taxonomy" id="582737"/>
    <lineage>
        <taxon>Eukaryota</taxon>
        <taxon>Viridiplantae</taxon>
        <taxon>Chlorophyta</taxon>
        <taxon>core chlorophytes</taxon>
        <taxon>Chlorodendrophyceae</taxon>
        <taxon>Chlorodendrales</taxon>
        <taxon>Chlorodendraceae</taxon>
        <taxon>Tetraselmis</taxon>
    </lineage>
</organism>
<dbReference type="EMBL" id="GBEZ01020533">
    <property type="protein sequence ID" value="JAC66148.1"/>
    <property type="molecule type" value="Transcribed_RNA"/>
</dbReference>
<gene>
    <name evidence="1" type="ORF">TSPGSL018_14384</name>
</gene>
<evidence type="ECO:0000313" key="1">
    <source>
        <dbReference type="EMBL" id="JAC66148.1"/>
    </source>
</evidence>
<reference evidence="1" key="1">
    <citation type="submission" date="2014-05" db="EMBL/GenBank/DDBJ databases">
        <title>The transcriptome of the halophilic microalga Tetraselmis sp. GSL018 isolated from the Great Salt Lake, Utah.</title>
        <authorList>
            <person name="Jinkerson R.E."/>
            <person name="D'Adamo S."/>
            <person name="Posewitz M.C."/>
        </authorList>
    </citation>
    <scope>NUCLEOTIDE SEQUENCE</scope>
    <source>
        <strain evidence="1">GSL018</strain>
    </source>
</reference>
<sequence length="38" mass="3999">SDSVFDLAGVVESCKNFSRGQHIQCEPVAVAAEVAECC</sequence>
<name>A0A061R2H7_9CHLO</name>
<proteinExistence type="predicted"/>
<accession>A0A061R2H7</accession>
<dbReference type="AlphaFoldDB" id="A0A061R2H7"/>
<feature type="non-terminal residue" evidence="1">
    <location>
        <position position="1"/>
    </location>
</feature>
<protein>
    <submittedName>
        <fullName evidence="1">Uncharacterized protein</fullName>
    </submittedName>
</protein>